<dbReference type="InterPro" id="IPR012337">
    <property type="entry name" value="RNaseH-like_sf"/>
</dbReference>
<dbReference type="GO" id="GO:0003676">
    <property type="term" value="F:nucleic acid binding"/>
    <property type="evidence" value="ECO:0007669"/>
    <property type="project" value="InterPro"/>
</dbReference>
<dbReference type="AlphaFoldDB" id="A0AAV2LGC7"/>
<gene>
    <name evidence="1" type="ORF">KC01_LOCUS28665</name>
</gene>
<evidence type="ECO:0008006" key="3">
    <source>
        <dbReference type="Google" id="ProtNLM"/>
    </source>
</evidence>
<dbReference type="PANTHER" id="PTHR37984">
    <property type="entry name" value="PROTEIN CBG26694"/>
    <property type="match status" value="1"/>
</dbReference>
<name>A0AAV2LGC7_KNICA</name>
<dbReference type="EMBL" id="OZ035825">
    <property type="protein sequence ID" value="CAL1600576.1"/>
    <property type="molecule type" value="Genomic_DNA"/>
</dbReference>
<dbReference type="InterPro" id="IPR036397">
    <property type="entry name" value="RNaseH_sf"/>
</dbReference>
<sequence>MTVQIDKWVSECDKCQREGKPVAATAPLQNIKVSAVWELGREFVDELNSALCDLMHIERSITAAYHPQTNVLDVETNYNIKRALMKVVNDQQNNWDVYLEATLFSLRSKPQSSTEHTPFKLMYGREAVLPAEVPVDIPDYEEFVCKKCQKDLQNGVQL</sequence>
<organism evidence="1 2">
    <name type="scientific">Knipowitschia caucasica</name>
    <name type="common">Caucasian dwarf goby</name>
    <name type="synonym">Pomatoschistus caucasicus</name>
    <dbReference type="NCBI Taxonomy" id="637954"/>
    <lineage>
        <taxon>Eukaryota</taxon>
        <taxon>Metazoa</taxon>
        <taxon>Chordata</taxon>
        <taxon>Craniata</taxon>
        <taxon>Vertebrata</taxon>
        <taxon>Euteleostomi</taxon>
        <taxon>Actinopterygii</taxon>
        <taxon>Neopterygii</taxon>
        <taxon>Teleostei</taxon>
        <taxon>Neoteleostei</taxon>
        <taxon>Acanthomorphata</taxon>
        <taxon>Gobiaria</taxon>
        <taxon>Gobiiformes</taxon>
        <taxon>Gobioidei</taxon>
        <taxon>Gobiidae</taxon>
        <taxon>Gobiinae</taxon>
        <taxon>Knipowitschia</taxon>
    </lineage>
</organism>
<accession>A0AAV2LGC7</accession>
<dbReference type="InterPro" id="IPR050951">
    <property type="entry name" value="Retrovirus_Pol_polyprotein"/>
</dbReference>
<proteinExistence type="predicted"/>
<reference evidence="1 2" key="1">
    <citation type="submission" date="2024-04" db="EMBL/GenBank/DDBJ databases">
        <authorList>
            <person name="Waldvogel A.-M."/>
            <person name="Schoenle A."/>
        </authorList>
    </citation>
    <scope>NUCLEOTIDE SEQUENCE [LARGE SCALE GENOMIC DNA]</scope>
</reference>
<dbReference type="PANTHER" id="PTHR37984:SF5">
    <property type="entry name" value="PROTEIN NYNRIN-LIKE"/>
    <property type="match status" value="1"/>
</dbReference>
<dbReference type="Proteomes" id="UP001497482">
    <property type="component" value="Chromosome 3"/>
</dbReference>
<evidence type="ECO:0000313" key="1">
    <source>
        <dbReference type="EMBL" id="CAL1600576.1"/>
    </source>
</evidence>
<evidence type="ECO:0000313" key="2">
    <source>
        <dbReference type="Proteomes" id="UP001497482"/>
    </source>
</evidence>
<keyword evidence="2" id="KW-1185">Reference proteome</keyword>
<dbReference type="Gene3D" id="3.30.420.10">
    <property type="entry name" value="Ribonuclease H-like superfamily/Ribonuclease H"/>
    <property type="match status" value="1"/>
</dbReference>
<dbReference type="SUPFAM" id="SSF53098">
    <property type="entry name" value="Ribonuclease H-like"/>
    <property type="match status" value="1"/>
</dbReference>
<protein>
    <recommendedName>
        <fullName evidence="3">Integrase zinc-binding domain-containing protein</fullName>
    </recommendedName>
</protein>